<proteinExistence type="predicted"/>
<keyword evidence="1" id="KW-0732">Signal</keyword>
<dbReference type="Gene3D" id="3.30.350.10">
    <property type="entry name" value="Subtilisin inhibitor-like"/>
    <property type="match status" value="1"/>
</dbReference>
<dbReference type="SUPFAM" id="SSF55399">
    <property type="entry name" value="Subtilisin inhibitor"/>
    <property type="match status" value="1"/>
</dbReference>
<protein>
    <recommendedName>
        <fullName evidence="4">Subtilisin inhibitor domain-containing protein</fullName>
    </recommendedName>
</protein>
<evidence type="ECO:0008006" key="4">
    <source>
        <dbReference type="Google" id="ProtNLM"/>
    </source>
</evidence>
<gene>
    <name evidence="2" type="ORF">K7862_08220</name>
</gene>
<dbReference type="InterPro" id="IPR036819">
    <property type="entry name" value="Subtilisin_inhibitor-like_sf"/>
</dbReference>
<comment type="caution">
    <text evidence="2">The sequence shown here is derived from an EMBL/GenBank/DDBJ whole genome shotgun (WGS) entry which is preliminary data.</text>
</comment>
<feature type="signal peptide" evidence="1">
    <location>
        <begin position="1"/>
        <end position="22"/>
    </location>
</feature>
<feature type="chain" id="PRO_5046544915" description="Subtilisin inhibitor domain-containing protein" evidence="1">
    <location>
        <begin position="23"/>
        <end position="142"/>
    </location>
</feature>
<evidence type="ECO:0000313" key="3">
    <source>
        <dbReference type="Proteomes" id="UP000778578"/>
    </source>
</evidence>
<sequence length="142" mass="14596">MVLAFTAAATALAAALSVTPLAAPPAHAMGLPRMVPDRLAVSYDDGAGHTRVYRLTCTRFSGGPACAQLERIGGPVPAVAGDQACPMIYGGPEQAEVTGSWDGRAVDETYRRTNGCEVARWNRMVPALPAPGPAAQPGPLVG</sequence>
<dbReference type="Proteomes" id="UP000778578">
    <property type="component" value="Unassembled WGS sequence"/>
</dbReference>
<evidence type="ECO:0000313" key="2">
    <source>
        <dbReference type="EMBL" id="MBY8877616.1"/>
    </source>
</evidence>
<dbReference type="EMBL" id="JAINZZ010000006">
    <property type="protein sequence ID" value="MBY8877616.1"/>
    <property type="molecule type" value="Genomic_DNA"/>
</dbReference>
<name>A0ABS7Q388_9ACTN</name>
<keyword evidence="3" id="KW-1185">Reference proteome</keyword>
<evidence type="ECO:0000256" key="1">
    <source>
        <dbReference type="SAM" id="SignalP"/>
    </source>
</evidence>
<organism evidence="2 3">
    <name type="scientific">Actinacidiphila acidipaludis</name>
    <dbReference type="NCBI Taxonomy" id="2873382"/>
    <lineage>
        <taxon>Bacteria</taxon>
        <taxon>Bacillati</taxon>
        <taxon>Actinomycetota</taxon>
        <taxon>Actinomycetes</taxon>
        <taxon>Kitasatosporales</taxon>
        <taxon>Streptomycetaceae</taxon>
        <taxon>Actinacidiphila</taxon>
    </lineage>
</organism>
<accession>A0ABS7Q388</accession>
<reference evidence="2 3" key="1">
    <citation type="submission" date="2021-08" db="EMBL/GenBank/DDBJ databases">
        <title>WGS of actinomycetes from Thailand.</title>
        <authorList>
            <person name="Thawai C."/>
        </authorList>
    </citation>
    <scope>NUCLEOTIDE SEQUENCE [LARGE SCALE GENOMIC DNA]</scope>
    <source>
        <strain evidence="2 3">PLK6-54</strain>
    </source>
</reference>